<evidence type="ECO:0000313" key="3">
    <source>
        <dbReference type="Proteomes" id="UP000005870"/>
    </source>
</evidence>
<name>G7UVI4_PSEUP</name>
<dbReference type="Proteomes" id="UP000005870">
    <property type="component" value="Chromosome"/>
</dbReference>
<dbReference type="InterPro" id="IPR013830">
    <property type="entry name" value="SGNH_hydro"/>
</dbReference>
<keyword evidence="3" id="KW-1185">Reference proteome</keyword>
<dbReference type="InterPro" id="IPR051532">
    <property type="entry name" value="Ester_Hydrolysis_Enzymes"/>
</dbReference>
<sequence length="222" mass="23835">MQAGYAVVRRRAQWWLALVVMTFMQALLAQPAPRAATAATTKTVLVMGDSLSAGYGLGPNEGWVPLTAARIAREKPGWKVVNASISGETSAGGASRIGAQLQRLKPAVVVIELGANDGLRGLPLDQTRANLEKMITASQAAGARVLLLGMQMPPNLGRTYTEGFASLYSALARQYHTAFVPFFLQPIAGDRANFQADNLHPTTEVQPQIRDFVWPALAPLLK</sequence>
<feature type="domain" description="SGNH hydrolase-type esterase" evidence="1">
    <location>
        <begin position="46"/>
        <end position="204"/>
    </location>
</feature>
<dbReference type="InterPro" id="IPR036514">
    <property type="entry name" value="SGNH_hydro_sf"/>
</dbReference>
<dbReference type="GO" id="GO:0004622">
    <property type="term" value="F:phosphatidylcholine lysophospholipase activity"/>
    <property type="evidence" value="ECO:0007669"/>
    <property type="project" value="TreeGrafter"/>
</dbReference>
<dbReference type="SUPFAM" id="SSF52266">
    <property type="entry name" value="SGNH hydrolase"/>
    <property type="match status" value="1"/>
</dbReference>
<dbReference type="HOGENOM" id="CLU_051180_3_0_6"/>
<dbReference type="PROSITE" id="PS01098">
    <property type="entry name" value="LIPASE_GDSL_SER"/>
    <property type="match status" value="1"/>
</dbReference>
<dbReference type="KEGG" id="psd:DSC_15005"/>
<dbReference type="RefSeq" id="WP_014161818.1">
    <property type="nucleotide sequence ID" value="NC_016147.2"/>
</dbReference>
<reference evidence="2 3" key="1">
    <citation type="journal article" date="2012" name="J. Bacteriol.">
        <title>Complete Genome Sequence of the BTEX-Degrading Bacterium Pseudoxanthomonas spadix BD-a59.</title>
        <authorList>
            <person name="Lee S.H."/>
            <person name="Jin H.M."/>
            <person name="Lee H.J."/>
            <person name="Kim J.M."/>
            <person name="Jeon C.O."/>
        </authorList>
    </citation>
    <scope>NUCLEOTIDE SEQUENCE [LARGE SCALE GENOMIC DNA]</scope>
    <source>
        <strain evidence="2 3">BD-a59</strain>
    </source>
</reference>
<proteinExistence type="predicted"/>
<dbReference type="Pfam" id="PF13472">
    <property type="entry name" value="Lipase_GDSL_2"/>
    <property type="match status" value="1"/>
</dbReference>
<protein>
    <submittedName>
        <fullName evidence="2">Esterase</fullName>
    </submittedName>
</protein>
<dbReference type="PANTHER" id="PTHR30383">
    <property type="entry name" value="THIOESTERASE 1/PROTEASE 1/LYSOPHOSPHOLIPASE L1"/>
    <property type="match status" value="1"/>
</dbReference>
<dbReference type="InterPro" id="IPR008265">
    <property type="entry name" value="Lipase_GDSL_AS"/>
</dbReference>
<dbReference type="EMBL" id="CP003093">
    <property type="protein sequence ID" value="AER57645.1"/>
    <property type="molecule type" value="Genomic_DNA"/>
</dbReference>
<organism evidence="2 3">
    <name type="scientific">Pseudoxanthomonas spadix (strain BD-a59)</name>
    <dbReference type="NCBI Taxonomy" id="1045855"/>
    <lineage>
        <taxon>Bacteria</taxon>
        <taxon>Pseudomonadati</taxon>
        <taxon>Pseudomonadota</taxon>
        <taxon>Gammaproteobacteria</taxon>
        <taxon>Lysobacterales</taxon>
        <taxon>Lysobacteraceae</taxon>
        <taxon>Pseudoxanthomonas</taxon>
    </lineage>
</organism>
<gene>
    <name evidence="2" type="ordered locus">DSC_15005</name>
</gene>
<dbReference type="GO" id="GO:0006629">
    <property type="term" value="P:lipid metabolic process"/>
    <property type="evidence" value="ECO:0007669"/>
    <property type="project" value="InterPro"/>
</dbReference>
<dbReference type="AlphaFoldDB" id="G7UVI4"/>
<dbReference type="Gene3D" id="3.40.50.1110">
    <property type="entry name" value="SGNH hydrolase"/>
    <property type="match status" value="1"/>
</dbReference>
<evidence type="ECO:0000313" key="2">
    <source>
        <dbReference type="EMBL" id="AER57645.1"/>
    </source>
</evidence>
<dbReference type="CDD" id="cd01822">
    <property type="entry name" value="Lysophospholipase_L1_like"/>
    <property type="match status" value="1"/>
</dbReference>
<dbReference type="PANTHER" id="PTHR30383:SF24">
    <property type="entry name" value="THIOESTERASE 1_PROTEASE 1_LYSOPHOSPHOLIPASE L1"/>
    <property type="match status" value="1"/>
</dbReference>
<evidence type="ECO:0000259" key="1">
    <source>
        <dbReference type="Pfam" id="PF13472"/>
    </source>
</evidence>
<dbReference type="STRING" id="1045855.DSC_15005"/>
<accession>G7UVI4</accession>
<dbReference type="eggNOG" id="COG2755">
    <property type="taxonomic scope" value="Bacteria"/>
</dbReference>